<keyword evidence="1" id="KW-0472">Membrane</keyword>
<keyword evidence="1" id="KW-0812">Transmembrane</keyword>
<evidence type="ECO:0000313" key="2">
    <source>
        <dbReference type="EMBL" id="MBC5629049.1"/>
    </source>
</evidence>
<dbReference type="InterPro" id="IPR019635">
    <property type="entry name" value="DUF2500"/>
</dbReference>
<sequence length="118" mass="13822">MFNFMSFIFPVFFILFFGMFIFIIIRNVKEWAHNNKQPIIPVDSTIISKRTNVSHHHHGDTHTTSSSTTYYVTFQFDNGERLELRVPGEQYGLMAEGDKGVLSFQGTRFISFERKITY</sequence>
<keyword evidence="1" id="KW-1133">Transmembrane helix</keyword>
<dbReference type="Proteomes" id="UP000596929">
    <property type="component" value="Unassembled WGS sequence"/>
</dbReference>
<keyword evidence="3" id="KW-1185">Reference proteome</keyword>
<organism evidence="2 3">
    <name type="scientific">Clostridium hominis</name>
    <dbReference type="NCBI Taxonomy" id="2763036"/>
    <lineage>
        <taxon>Bacteria</taxon>
        <taxon>Bacillati</taxon>
        <taxon>Bacillota</taxon>
        <taxon>Clostridia</taxon>
        <taxon>Eubacteriales</taxon>
        <taxon>Clostridiaceae</taxon>
        <taxon>Clostridium</taxon>
    </lineage>
</organism>
<reference evidence="2 3" key="1">
    <citation type="submission" date="2020-08" db="EMBL/GenBank/DDBJ databases">
        <title>Genome public.</title>
        <authorList>
            <person name="Liu C."/>
            <person name="Sun Q."/>
        </authorList>
    </citation>
    <scope>NUCLEOTIDE SEQUENCE [LARGE SCALE GENOMIC DNA]</scope>
    <source>
        <strain evidence="2 3">NSJ-6</strain>
    </source>
</reference>
<proteinExistence type="predicted"/>
<accession>A0ABR7DCC5</accession>
<gene>
    <name evidence="2" type="ORF">H8S20_09100</name>
</gene>
<dbReference type="Gene3D" id="2.40.50.660">
    <property type="match status" value="1"/>
</dbReference>
<evidence type="ECO:0000256" key="1">
    <source>
        <dbReference type="SAM" id="Phobius"/>
    </source>
</evidence>
<evidence type="ECO:0000313" key="3">
    <source>
        <dbReference type="Proteomes" id="UP000596929"/>
    </source>
</evidence>
<protein>
    <submittedName>
        <fullName evidence="2">DUF2500 domain-containing protein</fullName>
    </submittedName>
</protein>
<dbReference type="EMBL" id="JACOOO010000016">
    <property type="protein sequence ID" value="MBC5629049.1"/>
    <property type="molecule type" value="Genomic_DNA"/>
</dbReference>
<feature type="transmembrane region" description="Helical" evidence="1">
    <location>
        <begin position="6"/>
        <end position="25"/>
    </location>
</feature>
<dbReference type="Pfam" id="PF10694">
    <property type="entry name" value="DUF2500"/>
    <property type="match status" value="1"/>
</dbReference>
<comment type="caution">
    <text evidence="2">The sequence shown here is derived from an EMBL/GenBank/DDBJ whole genome shotgun (WGS) entry which is preliminary data.</text>
</comment>
<name>A0ABR7DCC5_9CLOT</name>